<dbReference type="Proteomes" id="UP000515847">
    <property type="component" value="Chromosome"/>
</dbReference>
<dbReference type="OrthoDB" id="10005023at2"/>
<dbReference type="EMBL" id="CP045798">
    <property type="protein sequence ID" value="QNB45146.1"/>
    <property type="molecule type" value="Genomic_DNA"/>
</dbReference>
<protein>
    <submittedName>
        <fullName evidence="1">Uncharacterized protein</fullName>
    </submittedName>
</protein>
<organism evidence="1 2">
    <name type="scientific">Thermanaerosceptrum fracticalcis</name>
    <dbReference type="NCBI Taxonomy" id="1712410"/>
    <lineage>
        <taxon>Bacteria</taxon>
        <taxon>Bacillati</taxon>
        <taxon>Bacillota</taxon>
        <taxon>Clostridia</taxon>
        <taxon>Eubacteriales</taxon>
        <taxon>Peptococcaceae</taxon>
        <taxon>Thermanaerosceptrum</taxon>
    </lineage>
</organism>
<proteinExistence type="predicted"/>
<evidence type="ECO:0000313" key="2">
    <source>
        <dbReference type="Proteomes" id="UP000515847"/>
    </source>
</evidence>
<dbReference type="KEGG" id="tfr:BR63_01700"/>
<dbReference type="RefSeq" id="WP_034423929.1">
    <property type="nucleotide sequence ID" value="NZ_CP045798.1"/>
</dbReference>
<name>A0A7G6DZ92_THEFR</name>
<keyword evidence="2" id="KW-1185">Reference proteome</keyword>
<dbReference type="AlphaFoldDB" id="A0A7G6DZ92"/>
<sequence length="243" mass="26815">MSAEANTTKCPPFPRFICTPVIMEKVCATGTKCFHDIHYLFETDTGRPIPPDACPINCVVSNLEIIGVDTPVPPGGFPPRRIGDCVIFVVRYKVRVFFEFFDCVTNSLEVGVAMGVFERELAVPVRDIDGGCVLCAPEQTEICIRRITFDCIRAVLVPRPAGFPPTFPPFAIEVTVEKQFFALQSGRSIVCIASCPLEECIDLPFPVLPGECIPFERPAQCKKFCQETDLEPGRCAQCPPPQP</sequence>
<reference evidence="1 2" key="1">
    <citation type="journal article" date="2019" name="Front. Microbiol.">
        <title>Thermoanaerosceptrum fracticalcis gen. nov. sp. nov., a Novel Fumarate-Fermenting Microorganism From a Deep Fractured Carbonate Aquifer of the US Great Basin.</title>
        <authorList>
            <person name="Hamilton-Brehm S.D."/>
            <person name="Stewart L.E."/>
            <person name="Zavarin M."/>
            <person name="Caldwell M."/>
            <person name="Lawson P.A."/>
            <person name="Onstott T.C."/>
            <person name="Grzymski J."/>
            <person name="Neveux I."/>
            <person name="Lollar B.S."/>
            <person name="Russell C.E."/>
            <person name="Moser D.P."/>
        </authorList>
    </citation>
    <scope>NUCLEOTIDE SEQUENCE [LARGE SCALE GENOMIC DNA]</scope>
    <source>
        <strain evidence="1 2">DRI-13</strain>
    </source>
</reference>
<evidence type="ECO:0000313" key="1">
    <source>
        <dbReference type="EMBL" id="QNB45146.1"/>
    </source>
</evidence>
<gene>
    <name evidence="1" type="ORF">BR63_01700</name>
</gene>
<accession>A0A7G6DZ92</accession>